<dbReference type="Pfam" id="PF08817">
    <property type="entry name" value="YukD"/>
    <property type="match status" value="1"/>
</dbReference>
<feature type="transmembrane region" description="Helical" evidence="7">
    <location>
        <begin position="219"/>
        <end position="240"/>
    </location>
</feature>
<accession>A0ABN2W8Q5</accession>
<evidence type="ECO:0000256" key="3">
    <source>
        <dbReference type="ARBA" id="ARBA00022475"/>
    </source>
</evidence>
<keyword evidence="3" id="KW-1003">Cell membrane</keyword>
<evidence type="ECO:0000256" key="5">
    <source>
        <dbReference type="ARBA" id="ARBA00022989"/>
    </source>
</evidence>
<evidence type="ECO:0000259" key="8">
    <source>
        <dbReference type="Pfam" id="PF19053"/>
    </source>
</evidence>
<proteinExistence type="inferred from homology"/>
<feature type="transmembrane region" description="Helical" evidence="7">
    <location>
        <begin position="281"/>
        <end position="306"/>
    </location>
</feature>
<reference evidence="9 10" key="1">
    <citation type="journal article" date="2019" name="Int. J. Syst. Evol. Microbiol.">
        <title>The Global Catalogue of Microorganisms (GCM) 10K type strain sequencing project: providing services to taxonomists for standard genome sequencing and annotation.</title>
        <authorList>
            <consortium name="The Broad Institute Genomics Platform"/>
            <consortium name="The Broad Institute Genome Sequencing Center for Infectious Disease"/>
            <person name="Wu L."/>
            <person name="Ma J."/>
        </authorList>
    </citation>
    <scope>NUCLEOTIDE SEQUENCE [LARGE SCALE GENOMIC DNA]</scope>
    <source>
        <strain evidence="9 10">JCM 15749</strain>
    </source>
</reference>
<dbReference type="InterPro" id="IPR024962">
    <property type="entry name" value="YukD-like"/>
</dbReference>
<feature type="transmembrane region" description="Helical" evidence="7">
    <location>
        <begin position="164"/>
        <end position="184"/>
    </location>
</feature>
<feature type="transmembrane region" description="Helical" evidence="7">
    <location>
        <begin position="247"/>
        <end position="269"/>
    </location>
</feature>
<keyword evidence="6 7" id="KW-0472">Membrane</keyword>
<dbReference type="EMBL" id="BAAAPY010000014">
    <property type="protein sequence ID" value="GAA2085026.1"/>
    <property type="molecule type" value="Genomic_DNA"/>
</dbReference>
<keyword evidence="5 7" id="KW-1133">Transmembrane helix</keyword>
<feature type="transmembrane region" description="Helical" evidence="7">
    <location>
        <begin position="355"/>
        <end position="372"/>
    </location>
</feature>
<comment type="similarity">
    <text evidence="2">Belongs to the EccD/Snm4 family.</text>
</comment>
<comment type="subcellular location">
    <subcellularLocation>
        <location evidence="1">Cell membrane</location>
        <topology evidence="1">Multi-pass membrane protein</topology>
    </subcellularLocation>
</comment>
<evidence type="ECO:0000256" key="2">
    <source>
        <dbReference type="ARBA" id="ARBA00006162"/>
    </source>
</evidence>
<evidence type="ECO:0000256" key="6">
    <source>
        <dbReference type="ARBA" id="ARBA00023136"/>
    </source>
</evidence>
<sequence length="467" mass="47975">MRKGGGSSTIIGQEGADVLTAYSRVTVVTDQRTVDLALPSALPLADVMPQVMRYAAPERSDGPPTSWTLARVGGPTMPLVQTLQDAGVLDGEVLELRSTRDDASPALVEDVRDAVEDSVDAAGGVWVPRTTASFAVLATSALLLAWAALALLAPVAPADREVDLLAGVVPAVVAVAVLLFATWWASVNARPADAQVAAVVALVWGLLLGRSIADPLSVQLVILTAVAMMAAMAGAARLLTADATAHAAFAVVALAAVLVEAGVTIGLAIDPIQAVRVLPVLGLLTVGVLPRISLSVGGLASADYRVRHVGQLDLAALRRRYRASNDILIGALLGIAGVVVVACVVLVLGDDPWDRTLALVVAVAAVLRSRVFSRIQHVLPLRVAGLVVLGVALAAVVLADGDLVPFLVPVTAVLGAVALGIATVPISEISRARVKRTLNIAEFLVVVTMLVVLAGALGLYGQLGDIF</sequence>
<dbReference type="InterPro" id="IPR044049">
    <property type="entry name" value="EccD_transm"/>
</dbReference>
<name>A0ABN2W8Q5_9ACTN</name>
<evidence type="ECO:0000313" key="10">
    <source>
        <dbReference type="Proteomes" id="UP001501480"/>
    </source>
</evidence>
<evidence type="ECO:0000256" key="4">
    <source>
        <dbReference type="ARBA" id="ARBA00022692"/>
    </source>
</evidence>
<feature type="transmembrane region" description="Helical" evidence="7">
    <location>
        <begin position="327"/>
        <end position="349"/>
    </location>
</feature>
<feature type="transmembrane region" description="Helical" evidence="7">
    <location>
        <begin position="379"/>
        <end position="398"/>
    </location>
</feature>
<feature type="transmembrane region" description="Helical" evidence="7">
    <location>
        <begin position="196"/>
        <end position="213"/>
    </location>
</feature>
<gene>
    <name evidence="9" type="ORF">GCM10009821_28130</name>
</gene>
<comment type="caution">
    <text evidence="9">The sequence shown here is derived from an EMBL/GenBank/DDBJ whole genome shotgun (WGS) entry which is preliminary data.</text>
</comment>
<keyword evidence="4 7" id="KW-0812">Transmembrane</keyword>
<keyword evidence="10" id="KW-1185">Reference proteome</keyword>
<evidence type="ECO:0000313" key="9">
    <source>
        <dbReference type="EMBL" id="GAA2085026.1"/>
    </source>
</evidence>
<dbReference type="Gene3D" id="3.10.20.90">
    <property type="entry name" value="Phosphatidylinositol 3-kinase Catalytic Subunit, Chain A, domain 1"/>
    <property type="match status" value="1"/>
</dbReference>
<dbReference type="Proteomes" id="UP001501480">
    <property type="component" value="Unassembled WGS sequence"/>
</dbReference>
<feature type="transmembrane region" description="Helical" evidence="7">
    <location>
        <begin position="404"/>
        <end position="426"/>
    </location>
</feature>
<evidence type="ECO:0000256" key="7">
    <source>
        <dbReference type="SAM" id="Phobius"/>
    </source>
</evidence>
<evidence type="ECO:0000256" key="1">
    <source>
        <dbReference type="ARBA" id="ARBA00004651"/>
    </source>
</evidence>
<protein>
    <recommendedName>
        <fullName evidence="8">EccD-like transmembrane domain-containing protein</fullName>
    </recommendedName>
</protein>
<dbReference type="Pfam" id="PF19053">
    <property type="entry name" value="EccD"/>
    <property type="match status" value="1"/>
</dbReference>
<organism evidence="9 10">
    <name type="scientific">Aeromicrobium halocynthiae</name>
    <dbReference type="NCBI Taxonomy" id="560557"/>
    <lineage>
        <taxon>Bacteria</taxon>
        <taxon>Bacillati</taxon>
        <taxon>Actinomycetota</taxon>
        <taxon>Actinomycetes</taxon>
        <taxon>Propionibacteriales</taxon>
        <taxon>Nocardioidaceae</taxon>
        <taxon>Aeromicrobium</taxon>
    </lineage>
</organism>
<feature type="transmembrane region" description="Helical" evidence="7">
    <location>
        <begin position="438"/>
        <end position="460"/>
    </location>
</feature>
<dbReference type="InterPro" id="IPR006707">
    <property type="entry name" value="T7SS_EccD"/>
</dbReference>
<feature type="domain" description="EccD-like transmembrane" evidence="8">
    <location>
        <begin position="135"/>
        <end position="463"/>
    </location>
</feature>
<feature type="transmembrane region" description="Helical" evidence="7">
    <location>
        <begin position="134"/>
        <end position="152"/>
    </location>
</feature>
<dbReference type="NCBIfam" id="TIGR03920">
    <property type="entry name" value="T7SS_EccD"/>
    <property type="match status" value="1"/>
</dbReference>